<organism evidence="1">
    <name type="scientific">marine sediment metagenome</name>
    <dbReference type="NCBI Taxonomy" id="412755"/>
    <lineage>
        <taxon>unclassified sequences</taxon>
        <taxon>metagenomes</taxon>
        <taxon>ecological metagenomes</taxon>
    </lineage>
</organism>
<name>X0Z3I2_9ZZZZ</name>
<evidence type="ECO:0000313" key="1">
    <source>
        <dbReference type="EMBL" id="GAG54978.1"/>
    </source>
</evidence>
<proteinExistence type="predicted"/>
<feature type="non-terminal residue" evidence="1">
    <location>
        <position position="1"/>
    </location>
</feature>
<dbReference type="EMBL" id="BART01008541">
    <property type="protein sequence ID" value="GAG54978.1"/>
    <property type="molecule type" value="Genomic_DNA"/>
</dbReference>
<accession>X0Z3I2</accession>
<protein>
    <submittedName>
        <fullName evidence="1">Uncharacterized protein</fullName>
    </submittedName>
</protein>
<comment type="caution">
    <text evidence="1">The sequence shown here is derived from an EMBL/GenBank/DDBJ whole genome shotgun (WGS) entry which is preliminary data.</text>
</comment>
<reference evidence="1" key="1">
    <citation type="journal article" date="2014" name="Front. Microbiol.">
        <title>High frequency of phylogenetically diverse reductive dehalogenase-homologous genes in deep subseafloor sedimentary metagenomes.</title>
        <authorList>
            <person name="Kawai M."/>
            <person name="Futagami T."/>
            <person name="Toyoda A."/>
            <person name="Takaki Y."/>
            <person name="Nishi S."/>
            <person name="Hori S."/>
            <person name="Arai W."/>
            <person name="Tsubouchi T."/>
            <person name="Morono Y."/>
            <person name="Uchiyama I."/>
            <person name="Ito T."/>
            <person name="Fujiyama A."/>
            <person name="Inagaki F."/>
            <person name="Takami H."/>
        </authorList>
    </citation>
    <scope>NUCLEOTIDE SEQUENCE</scope>
    <source>
        <strain evidence="1">Expedition CK06-06</strain>
    </source>
</reference>
<gene>
    <name evidence="1" type="ORF">S01H4_19192</name>
</gene>
<sequence>KYLKKLTKNAEEILDGLKLHFDELYESGYYSEGTRRKIRDEGLIRRKKK</sequence>
<dbReference type="AlphaFoldDB" id="X0Z3I2"/>